<evidence type="ECO:0000313" key="23">
    <source>
        <dbReference type="EMBL" id="GLR26030.1"/>
    </source>
</evidence>
<dbReference type="InterPro" id="IPR002701">
    <property type="entry name" value="CM_II_prokaryot"/>
</dbReference>
<dbReference type="NCBIfam" id="TIGR01807">
    <property type="entry name" value="CM_P2"/>
    <property type="match status" value="1"/>
</dbReference>
<dbReference type="Gene3D" id="3.30.70.260">
    <property type="match status" value="1"/>
</dbReference>
<evidence type="ECO:0000256" key="4">
    <source>
        <dbReference type="ARBA" id="ARBA00004741"/>
    </source>
</evidence>
<dbReference type="PANTHER" id="PTHR21022:SF19">
    <property type="entry name" value="PREPHENATE DEHYDRATASE-RELATED"/>
    <property type="match status" value="1"/>
</dbReference>
<protein>
    <recommendedName>
        <fullName evidence="8">Bifunctional chorismate mutase/prephenate dehydratase</fullName>
        <ecNumber evidence="7">4.2.1.51</ecNumber>
        <ecNumber evidence="6">5.4.99.5</ecNumber>
    </recommendedName>
    <alternativeName>
        <fullName evidence="17">Chorismate mutase-prephenate dehydratase</fullName>
    </alternativeName>
    <alternativeName>
        <fullName evidence="16">p-protein</fullName>
    </alternativeName>
</protein>
<keyword evidence="10" id="KW-0028">Amino-acid biosynthesis</keyword>
<dbReference type="InterPro" id="IPR010957">
    <property type="entry name" value="G/b/e-P-prot_chorismate_mutase"/>
</dbReference>
<evidence type="ECO:0000256" key="17">
    <source>
        <dbReference type="ARBA" id="ARBA00031520"/>
    </source>
</evidence>
<dbReference type="InterPro" id="IPR018528">
    <property type="entry name" value="Preph_deHydtase_CS"/>
</dbReference>
<dbReference type="InterPro" id="IPR001086">
    <property type="entry name" value="Preph_deHydtase"/>
</dbReference>
<keyword evidence="11" id="KW-0057">Aromatic amino acid biosynthesis</keyword>
<evidence type="ECO:0000256" key="12">
    <source>
        <dbReference type="ARBA" id="ARBA00023222"/>
    </source>
</evidence>
<feature type="domain" description="Prephenate dehydratase" evidence="21">
    <location>
        <begin position="94"/>
        <end position="269"/>
    </location>
</feature>
<dbReference type="CDD" id="cd13630">
    <property type="entry name" value="PBP2_PDT_1"/>
    <property type="match status" value="1"/>
</dbReference>
<comment type="pathway">
    <text evidence="5">Metabolic intermediate biosynthesis; prephenate biosynthesis; prephenate from chorismate: step 1/1.</text>
</comment>
<dbReference type="NCBIfam" id="NF008865">
    <property type="entry name" value="PRK11898.1"/>
    <property type="match status" value="1"/>
</dbReference>
<proteinExistence type="predicted"/>
<comment type="caution">
    <text evidence="23">The sequence shown here is derived from an EMBL/GenBank/DDBJ whole genome shotgun (WGS) entry which is preliminary data.</text>
</comment>
<comment type="function">
    <text evidence="2">Catalyzes the Claisen rearrangement of chorismate to prephenate and the decarboxylation/dehydration of prephenate to phenylpyruvate.</text>
</comment>
<dbReference type="Gene3D" id="1.20.59.10">
    <property type="entry name" value="Chorismate mutase"/>
    <property type="match status" value="1"/>
</dbReference>
<evidence type="ECO:0000256" key="1">
    <source>
        <dbReference type="ARBA" id="ARBA00000824"/>
    </source>
</evidence>
<evidence type="ECO:0000256" key="7">
    <source>
        <dbReference type="ARBA" id="ARBA00013147"/>
    </source>
</evidence>
<dbReference type="InterPro" id="IPR045865">
    <property type="entry name" value="ACT-like_dom_sf"/>
</dbReference>
<dbReference type="PANTHER" id="PTHR21022">
    <property type="entry name" value="PREPHENATE DEHYDRATASE P PROTEIN"/>
    <property type="match status" value="1"/>
</dbReference>
<evidence type="ECO:0000256" key="2">
    <source>
        <dbReference type="ARBA" id="ARBA00002364"/>
    </source>
</evidence>
<name>A0ABQ5YN44_9BURK</name>
<comment type="pathway">
    <text evidence="4">Amino-acid biosynthesis; L-phenylalanine biosynthesis; phenylpyruvate from prephenate: step 1/1.</text>
</comment>
<evidence type="ECO:0000256" key="6">
    <source>
        <dbReference type="ARBA" id="ARBA00012404"/>
    </source>
</evidence>
<dbReference type="InterPro" id="IPR036263">
    <property type="entry name" value="Chorismate_II_sf"/>
</dbReference>
<dbReference type="SUPFAM" id="SSF55021">
    <property type="entry name" value="ACT-like"/>
    <property type="match status" value="1"/>
</dbReference>
<accession>A0ABQ5YN44</accession>
<dbReference type="Pfam" id="PF00800">
    <property type="entry name" value="PDT"/>
    <property type="match status" value="1"/>
</dbReference>
<dbReference type="Pfam" id="PF01817">
    <property type="entry name" value="CM_2"/>
    <property type="match status" value="1"/>
</dbReference>
<keyword evidence="15" id="KW-0511">Multifunctional enzyme</keyword>
<evidence type="ECO:0000256" key="18">
    <source>
        <dbReference type="ARBA" id="ARBA00047848"/>
    </source>
</evidence>
<evidence type="ECO:0000256" key="3">
    <source>
        <dbReference type="ARBA" id="ARBA00004496"/>
    </source>
</evidence>
<comment type="catalytic activity">
    <reaction evidence="1">
        <text>chorismate = prephenate</text>
        <dbReference type="Rhea" id="RHEA:13897"/>
        <dbReference type="ChEBI" id="CHEBI:29748"/>
        <dbReference type="ChEBI" id="CHEBI:29934"/>
        <dbReference type="EC" id="5.4.99.5"/>
    </reaction>
</comment>
<organism evidence="23 24">
    <name type="scientific">Limnobacter litoralis</name>
    <dbReference type="NCBI Taxonomy" id="481366"/>
    <lineage>
        <taxon>Bacteria</taxon>
        <taxon>Pseudomonadati</taxon>
        <taxon>Pseudomonadota</taxon>
        <taxon>Betaproteobacteria</taxon>
        <taxon>Burkholderiales</taxon>
        <taxon>Burkholderiaceae</taxon>
        <taxon>Limnobacter</taxon>
    </lineage>
</organism>
<gene>
    <name evidence="23" type="ORF">GCM10007875_11180</name>
</gene>
<dbReference type="EC" id="4.2.1.51" evidence="7"/>
<dbReference type="Gene3D" id="3.40.190.10">
    <property type="entry name" value="Periplasmic binding protein-like II"/>
    <property type="match status" value="2"/>
</dbReference>
<keyword evidence="13" id="KW-0413">Isomerase</keyword>
<dbReference type="PROSITE" id="PS00858">
    <property type="entry name" value="PREPHENATE_DEHYDR_2"/>
    <property type="match status" value="1"/>
</dbReference>
<keyword evidence="14" id="KW-0456">Lyase</keyword>
<dbReference type="PROSITE" id="PS51671">
    <property type="entry name" value="ACT"/>
    <property type="match status" value="1"/>
</dbReference>
<dbReference type="Proteomes" id="UP001156664">
    <property type="component" value="Unassembled WGS sequence"/>
</dbReference>
<reference evidence="24" key="1">
    <citation type="journal article" date="2019" name="Int. J. Syst. Evol. Microbiol.">
        <title>The Global Catalogue of Microorganisms (GCM) 10K type strain sequencing project: providing services to taxonomists for standard genome sequencing and annotation.</title>
        <authorList>
            <consortium name="The Broad Institute Genomics Platform"/>
            <consortium name="The Broad Institute Genome Sequencing Center for Infectious Disease"/>
            <person name="Wu L."/>
            <person name="Ma J."/>
        </authorList>
    </citation>
    <scope>NUCLEOTIDE SEQUENCE [LARGE SCALE GENOMIC DNA]</scope>
    <source>
        <strain evidence="24">NBRC 105857</strain>
    </source>
</reference>
<dbReference type="EC" id="5.4.99.5" evidence="6"/>
<evidence type="ECO:0000259" key="22">
    <source>
        <dbReference type="PROSITE" id="PS51671"/>
    </source>
</evidence>
<feature type="coiled-coil region" evidence="19">
    <location>
        <begin position="10"/>
        <end position="37"/>
    </location>
</feature>
<dbReference type="EMBL" id="BSOJ01000010">
    <property type="protein sequence ID" value="GLR26030.1"/>
    <property type="molecule type" value="Genomic_DNA"/>
</dbReference>
<evidence type="ECO:0000256" key="16">
    <source>
        <dbReference type="ARBA" id="ARBA00031175"/>
    </source>
</evidence>
<evidence type="ECO:0000313" key="24">
    <source>
        <dbReference type="Proteomes" id="UP001156664"/>
    </source>
</evidence>
<dbReference type="CDD" id="cd04905">
    <property type="entry name" value="ACT_CM-PDT"/>
    <property type="match status" value="1"/>
</dbReference>
<feature type="domain" description="Chorismate mutase" evidence="20">
    <location>
        <begin position="4"/>
        <end position="94"/>
    </location>
</feature>
<dbReference type="PROSITE" id="PS51168">
    <property type="entry name" value="CHORISMATE_MUT_2"/>
    <property type="match status" value="1"/>
</dbReference>
<dbReference type="InterPro" id="IPR002912">
    <property type="entry name" value="ACT_dom"/>
</dbReference>
<dbReference type="InterPro" id="IPR036979">
    <property type="entry name" value="CM_dom_sf"/>
</dbReference>
<evidence type="ECO:0000256" key="13">
    <source>
        <dbReference type="ARBA" id="ARBA00023235"/>
    </source>
</evidence>
<dbReference type="PIRSF" id="PIRSF001500">
    <property type="entry name" value="Chor_mut_pdt_Ppr"/>
    <property type="match status" value="1"/>
</dbReference>
<evidence type="ECO:0000256" key="19">
    <source>
        <dbReference type="SAM" id="Coils"/>
    </source>
</evidence>
<feature type="domain" description="ACT" evidence="22">
    <location>
        <begin position="281"/>
        <end position="358"/>
    </location>
</feature>
<evidence type="ECO:0000256" key="14">
    <source>
        <dbReference type="ARBA" id="ARBA00023239"/>
    </source>
</evidence>
<dbReference type="PROSITE" id="PS51171">
    <property type="entry name" value="PREPHENATE_DEHYDR_3"/>
    <property type="match status" value="1"/>
</dbReference>
<evidence type="ECO:0000256" key="8">
    <source>
        <dbReference type="ARBA" id="ARBA00014401"/>
    </source>
</evidence>
<evidence type="ECO:0000259" key="20">
    <source>
        <dbReference type="PROSITE" id="PS51168"/>
    </source>
</evidence>
<evidence type="ECO:0000256" key="11">
    <source>
        <dbReference type="ARBA" id="ARBA00023141"/>
    </source>
</evidence>
<keyword evidence="9" id="KW-0963">Cytoplasm</keyword>
<evidence type="ECO:0000259" key="21">
    <source>
        <dbReference type="PROSITE" id="PS51171"/>
    </source>
</evidence>
<keyword evidence="19" id="KW-0175">Coiled coil</keyword>
<comment type="catalytic activity">
    <reaction evidence="18">
        <text>prephenate + H(+) = 3-phenylpyruvate + CO2 + H2O</text>
        <dbReference type="Rhea" id="RHEA:21648"/>
        <dbReference type="ChEBI" id="CHEBI:15377"/>
        <dbReference type="ChEBI" id="CHEBI:15378"/>
        <dbReference type="ChEBI" id="CHEBI:16526"/>
        <dbReference type="ChEBI" id="CHEBI:18005"/>
        <dbReference type="ChEBI" id="CHEBI:29934"/>
        <dbReference type="EC" id="4.2.1.51"/>
    </reaction>
</comment>
<dbReference type="SUPFAM" id="SSF48600">
    <property type="entry name" value="Chorismate mutase II"/>
    <property type="match status" value="1"/>
</dbReference>
<evidence type="ECO:0000256" key="15">
    <source>
        <dbReference type="ARBA" id="ARBA00023268"/>
    </source>
</evidence>
<evidence type="ECO:0000256" key="9">
    <source>
        <dbReference type="ARBA" id="ARBA00022490"/>
    </source>
</evidence>
<keyword evidence="12" id="KW-0584">Phenylalanine biosynthesis</keyword>
<evidence type="ECO:0000256" key="10">
    <source>
        <dbReference type="ARBA" id="ARBA00022605"/>
    </source>
</evidence>
<dbReference type="RefSeq" id="WP_284280493.1">
    <property type="nucleotide sequence ID" value="NZ_BSOJ01000010.1"/>
</dbReference>
<sequence>MTEPKISGDLLQFRDQIDAIDQQLLQLLNERARLAQAIGHVKAKTDAPVMRPEREAQVLDKLNASNTGPLNVGHINLLFKQIMSACRSLEREVQVAFLGPLGTYSEQAVWRFFGHCVVAEPVESIEEACRQVQAEITDFAVVPVENSTEGSVARTLDALVGSDLLICGEVLLPIHHQLLCQTGSLEGIRKICAHPQALAQCRNWLRQYAPGIEQEAVSSNAQGASMAQQDATIAAIAGEAAKDRYQLKAFQEHIQDDVNNTTRFLVLGRQATGPSGADKTSLVASVPNQPGAVYKMLEPFNAENVSLTRLESRPAKTGKWEYNFFIDLQGHQTDAAVARALDQLKRTTSFLRVLGSYPAAQRDVKA</sequence>
<dbReference type="InterPro" id="IPR008242">
    <property type="entry name" value="Chor_mutase/pphenate_deHydtase"/>
</dbReference>
<keyword evidence="24" id="KW-1185">Reference proteome</keyword>
<dbReference type="SMART" id="SM00830">
    <property type="entry name" value="CM_2"/>
    <property type="match status" value="1"/>
</dbReference>
<dbReference type="SUPFAM" id="SSF53850">
    <property type="entry name" value="Periplasmic binding protein-like II"/>
    <property type="match status" value="1"/>
</dbReference>
<dbReference type="Pfam" id="PF01842">
    <property type="entry name" value="ACT"/>
    <property type="match status" value="1"/>
</dbReference>
<evidence type="ECO:0000256" key="5">
    <source>
        <dbReference type="ARBA" id="ARBA00004817"/>
    </source>
</evidence>
<comment type="subcellular location">
    <subcellularLocation>
        <location evidence="3">Cytoplasm</location>
    </subcellularLocation>
</comment>